<feature type="domain" description="Major facilitator superfamily (MFS) profile" evidence="8">
    <location>
        <begin position="52"/>
        <end position="532"/>
    </location>
</feature>
<feature type="transmembrane region" description="Helical" evidence="7">
    <location>
        <begin position="444"/>
        <end position="468"/>
    </location>
</feature>
<evidence type="ECO:0000256" key="5">
    <source>
        <dbReference type="ARBA" id="ARBA00022989"/>
    </source>
</evidence>
<evidence type="ECO:0000313" key="10">
    <source>
        <dbReference type="Proteomes" id="UP001168821"/>
    </source>
</evidence>
<feature type="transmembrane region" description="Helical" evidence="7">
    <location>
        <begin position="177"/>
        <end position="199"/>
    </location>
</feature>
<feature type="transmembrane region" description="Helical" evidence="7">
    <location>
        <begin position="324"/>
        <end position="345"/>
    </location>
</feature>
<keyword evidence="5 7" id="KW-1133">Transmembrane helix</keyword>
<dbReference type="AlphaFoldDB" id="A0AA38MSY3"/>
<proteinExistence type="inferred from homology"/>
<evidence type="ECO:0000256" key="6">
    <source>
        <dbReference type="ARBA" id="ARBA00023136"/>
    </source>
</evidence>
<dbReference type="Pfam" id="PF00083">
    <property type="entry name" value="Sugar_tr"/>
    <property type="match status" value="2"/>
</dbReference>
<feature type="transmembrane region" description="Helical" evidence="7">
    <location>
        <begin position="508"/>
        <end position="527"/>
    </location>
</feature>
<organism evidence="9 10">
    <name type="scientific">Zophobas morio</name>
    <dbReference type="NCBI Taxonomy" id="2755281"/>
    <lineage>
        <taxon>Eukaryota</taxon>
        <taxon>Metazoa</taxon>
        <taxon>Ecdysozoa</taxon>
        <taxon>Arthropoda</taxon>
        <taxon>Hexapoda</taxon>
        <taxon>Insecta</taxon>
        <taxon>Pterygota</taxon>
        <taxon>Neoptera</taxon>
        <taxon>Endopterygota</taxon>
        <taxon>Coleoptera</taxon>
        <taxon>Polyphaga</taxon>
        <taxon>Cucujiformia</taxon>
        <taxon>Tenebrionidae</taxon>
        <taxon>Zophobas</taxon>
    </lineage>
</organism>
<name>A0AA38MSY3_9CUCU</name>
<reference evidence="9" key="1">
    <citation type="journal article" date="2023" name="G3 (Bethesda)">
        <title>Whole genome assemblies of Zophobas morio and Tenebrio molitor.</title>
        <authorList>
            <person name="Kaur S."/>
            <person name="Stinson S.A."/>
            <person name="diCenzo G.C."/>
        </authorList>
    </citation>
    <scope>NUCLEOTIDE SEQUENCE</scope>
    <source>
        <strain evidence="9">QUZm001</strain>
    </source>
</reference>
<protein>
    <recommendedName>
        <fullName evidence="8">Major facilitator superfamily (MFS) profile domain-containing protein</fullName>
    </recommendedName>
</protein>
<dbReference type="InterPro" id="IPR036259">
    <property type="entry name" value="MFS_trans_sf"/>
</dbReference>
<dbReference type="EMBL" id="JALNTZ010000001">
    <property type="protein sequence ID" value="KAJ3666322.1"/>
    <property type="molecule type" value="Genomic_DNA"/>
</dbReference>
<evidence type="ECO:0000256" key="4">
    <source>
        <dbReference type="ARBA" id="ARBA00022692"/>
    </source>
</evidence>
<comment type="caution">
    <text evidence="9">The sequence shown here is derived from an EMBL/GenBank/DDBJ whole genome shotgun (WGS) entry which is preliminary data.</text>
</comment>
<accession>A0AA38MSY3</accession>
<feature type="transmembrane region" description="Helical" evidence="7">
    <location>
        <begin position="219"/>
        <end position="238"/>
    </location>
</feature>
<comment type="similarity">
    <text evidence="2">Belongs to the major facilitator superfamily.</text>
</comment>
<gene>
    <name evidence="9" type="ORF">Zmor_001772</name>
</gene>
<keyword evidence="3" id="KW-0813">Transport</keyword>
<feature type="transmembrane region" description="Helical" evidence="7">
    <location>
        <begin position="391"/>
        <end position="413"/>
    </location>
</feature>
<evidence type="ECO:0000256" key="2">
    <source>
        <dbReference type="ARBA" id="ARBA00008335"/>
    </source>
</evidence>
<dbReference type="Proteomes" id="UP001168821">
    <property type="component" value="Unassembled WGS sequence"/>
</dbReference>
<feature type="transmembrane region" description="Helical" evidence="7">
    <location>
        <begin position="118"/>
        <end position="135"/>
    </location>
</feature>
<evidence type="ECO:0000256" key="3">
    <source>
        <dbReference type="ARBA" id="ARBA00022448"/>
    </source>
</evidence>
<dbReference type="GO" id="GO:0022857">
    <property type="term" value="F:transmembrane transporter activity"/>
    <property type="evidence" value="ECO:0007669"/>
    <property type="project" value="InterPro"/>
</dbReference>
<feature type="transmembrane region" description="Helical" evidence="7">
    <location>
        <begin position="141"/>
        <end position="165"/>
    </location>
</feature>
<keyword evidence="6 7" id="KW-0472">Membrane</keyword>
<dbReference type="Gene3D" id="1.20.1250.20">
    <property type="entry name" value="MFS general substrate transporter like domains"/>
    <property type="match status" value="1"/>
</dbReference>
<dbReference type="GO" id="GO:0016020">
    <property type="term" value="C:membrane"/>
    <property type="evidence" value="ECO:0007669"/>
    <property type="project" value="UniProtKB-SubCell"/>
</dbReference>
<dbReference type="FunFam" id="1.20.1250.20:FF:000232">
    <property type="entry name" value="Organic cation/carnitine transporter 7"/>
    <property type="match status" value="1"/>
</dbReference>
<feature type="transmembrane region" description="Helical" evidence="7">
    <location>
        <begin position="90"/>
        <end position="109"/>
    </location>
</feature>
<dbReference type="SUPFAM" id="SSF103473">
    <property type="entry name" value="MFS general substrate transporter"/>
    <property type="match status" value="1"/>
</dbReference>
<sequence>MSKSKIFNISSEVDKSVTENKHRHVTDTTDIYNADFETAISATKFGKFNIFLFLLLIPSGWTNMLETTTMSYVFPAAHCDLDLSLSNRGSLNAITFVGMVSSGFIWGFLCDTLGRKKLMITGYLLDAAFVIMSSFSQNYTLLLIFKFFGGFIINGPFSALTAYLSEFHCSKYRSKVQLVRGMIVSCGTMALPLLAWAILPQDISINLFNDTVVLHSWNIFLLVCAIPSLISGIIFIFMPESPKFLMTVGRNEEALAIFKKVYSLNTGNKEKFPIQSLQDETKTERLETQKHGGHITAGRNKTQALKEGFQQIKPLCFPPHLKHIILVCSIQSVIMLTVNTLRLWLPQIFQSISDYQYYNNGTTASLCTMLEALRPSTHSNITCHVNFSPSVYLNTIIVAGVSISGYAIAGSIINKTGKKMLLGILSLSGGVCAMSIYFSKNTAMVVTLASLFLSTGGICGNVILTVVIDLFPTSLRAVTISLVLMFGRSASMVGNLIFPLLLSLGCAPPFFTIGSILILCSLLVMFLPNTDRKALE</sequence>
<feature type="transmembrane region" description="Helical" evidence="7">
    <location>
        <begin position="48"/>
        <end position="65"/>
    </location>
</feature>
<dbReference type="PROSITE" id="PS50850">
    <property type="entry name" value="MFS"/>
    <property type="match status" value="1"/>
</dbReference>
<keyword evidence="4 7" id="KW-0812">Transmembrane</keyword>
<dbReference type="PANTHER" id="PTHR23511:SF36">
    <property type="entry name" value="EG:BACR7A4.13 PROTEIN-RELATED"/>
    <property type="match status" value="1"/>
</dbReference>
<evidence type="ECO:0000259" key="8">
    <source>
        <dbReference type="PROSITE" id="PS50850"/>
    </source>
</evidence>
<dbReference type="InterPro" id="IPR005828">
    <property type="entry name" value="MFS_sugar_transport-like"/>
</dbReference>
<keyword evidence="10" id="KW-1185">Reference proteome</keyword>
<feature type="transmembrane region" description="Helical" evidence="7">
    <location>
        <begin position="420"/>
        <end position="438"/>
    </location>
</feature>
<feature type="transmembrane region" description="Helical" evidence="7">
    <location>
        <begin position="480"/>
        <end position="502"/>
    </location>
</feature>
<evidence type="ECO:0000313" key="9">
    <source>
        <dbReference type="EMBL" id="KAJ3666322.1"/>
    </source>
</evidence>
<dbReference type="InterPro" id="IPR020846">
    <property type="entry name" value="MFS_dom"/>
</dbReference>
<evidence type="ECO:0000256" key="1">
    <source>
        <dbReference type="ARBA" id="ARBA00004141"/>
    </source>
</evidence>
<evidence type="ECO:0000256" key="7">
    <source>
        <dbReference type="SAM" id="Phobius"/>
    </source>
</evidence>
<dbReference type="PANTHER" id="PTHR23511">
    <property type="entry name" value="SYNAPTIC VESICLE GLYCOPROTEIN 2"/>
    <property type="match status" value="1"/>
</dbReference>
<comment type="subcellular location">
    <subcellularLocation>
        <location evidence="1">Membrane</location>
        <topology evidence="1">Multi-pass membrane protein</topology>
    </subcellularLocation>
</comment>